<dbReference type="Pfam" id="PF03609">
    <property type="entry name" value="EII-Sor"/>
    <property type="match status" value="1"/>
</dbReference>
<reference evidence="10 11" key="1">
    <citation type="journal article" date="2019" name="Nat. Microbiol.">
        <title>Mediterranean grassland soil C-N compound turnover is dependent on rainfall and depth, and is mediated by genomically divergent microorganisms.</title>
        <authorList>
            <person name="Diamond S."/>
            <person name="Andeer P.F."/>
            <person name="Li Z."/>
            <person name="Crits-Christoph A."/>
            <person name="Burstein D."/>
            <person name="Anantharaman K."/>
            <person name="Lane K.R."/>
            <person name="Thomas B.C."/>
            <person name="Pan C."/>
            <person name="Northen T.R."/>
            <person name="Banfield J.F."/>
        </authorList>
    </citation>
    <scope>NUCLEOTIDE SEQUENCE [LARGE SCALE GENOMIC DNA]</scope>
    <source>
        <strain evidence="10">WS_3</strain>
    </source>
</reference>
<sequence length="235" mass="24754">MTFPVLATLLTGGLAALDAVPVAQTLFSQPLVTASVLGWAWGEWRVALEVGVVLQVLAASTQPVGARTPEDYASGGVTGAGLALALASQQSLAIARDGCALVGVLAGMVTALGGVPLVRWQRRRNEALSRWCEAELRRGHEGALAQSHRAAVVLAFAVGVGYSAVSLGLGFWVLRRWVDFESLRLTHAWSVAEPLWLGLGLAQMLHAFVQRRLSRAALFGAALIATWLALMVGAP</sequence>
<evidence type="ECO:0000256" key="7">
    <source>
        <dbReference type="ARBA" id="ARBA00022989"/>
    </source>
</evidence>
<comment type="caution">
    <text evidence="10">The sequence shown here is derived from an EMBL/GenBank/DDBJ whole genome shotgun (WGS) entry which is preliminary data.</text>
</comment>
<feature type="transmembrane region" description="Helical" evidence="9">
    <location>
        <begin position="150"/>
        <end position="174"/>
    </location>
</feature>
<evidence type="ECO:0000256" key="9">
    <source>
        <dbReference type="SAM" id="Phobius"/>
    </source>
</evidence>
<protein>
    <submittedName>
        <fullName evidence="10">PTS sugar transporter subunit IIC</fullName>
    </submittedName>
</protein>
<keyword evidence="5" id="KW-0598">Phosphotransferase system</keyword>
<dbReference type="GO" id="GO:0009401">
    <property type="term" value="P:phosphoenolpyruvate-dependent sugar phosphotransferase system"/>
    <property type="evidence" value="ECO:0007669"/>
    <property type="project" value="UniProtKB-KW"/>
</dbReference>
<dbReference type="InterPro" id="IPR004700">
    <property type="entry name" value="PTS_IIC_man"/>
</dbReference>
<keyword evidence="3" id="KW-1003">Cell membrane</keyword>
<comment type="subcellular location">
    <subcellularLocation>
        <location evidence="1">Cell membrane</location>
        <topology evidence="1">Multi-pass membrane protein</topology>
    </subcellularLocation>
</comment>
<keyword evidence="7 9" id="KW-1133">Transmembrane helix</keyword>
<dbReference type="Proteomes" id="UP000320184">
    <property type="component" value="Unassembled WGS sequence"/>
</dbReference>
<evidence type="ECO:0000256" key="8">
    <source>
        <dbReference type="ARBA" id="ARBA00023136"/>
    </source>
</evidence>
<evidence type="ECO:0000313" key="10">
    <source>
        <dbReference type="EMBL" id="TMQ51128.1"/>
    </source>
</evidence>
<dbReference type="AlphaFoldDB" id="A0A538SIE6"/>
<organism evidence="10 11">
    <name type="scientific">Eiseniibacteriota bacterium</name>
    <dbReference type="NCBI Taxonomy" id="2212470"/>
    <lineage>
        <taxon>Bacteria</taxon>
        <taxon>Candidatus Eiseniibacteriota</taxon>
    </lineage>
</organism>
<name>A0A538SIE6_UNCEI</name>
<keyword evidence="6 9" id="KW-0812">Transmembrane</keyword>
<evidence type="ECO:0000256" key="6">
    <source>
        <dbReference type="ARBA" id="ARBA00022692"/>
    </source>
</evidence>
<dbReference type="EMBL" id="VBOT01000080">
    <property type="protein sequence ID" value="TMQ51128.1"/>
    <property type="molecule type" value="Genomic_DNA"/>
</dbReference>
<accession>A0A538SIE6</accession>
<feature type="transmembrane region" description="Helical" evidence="9">
    <location>
        <begin position="186"/>
        <end position="209"/>
    </location>
</feature>
<keyword evidence="4 10" id="KW-0762">Sugar transport</keyword>
<evidence type="ECO:0000313" key="11">
    <source>
        <dbReference type="Proteomes" id="UP000320184"/>
    </source>
</evidence>
<evidence type="ECO:0000256" key="3">
    <source>
        <dbReference type="ARBA" id="ARBA00022475"/>
    </source>
</evidence>
<feature type="transmembrane region" description="Helical" evidence="9">
    <location>
        <begin position="100"/>
        <end position="120"/>
    </location>
</feature>
<proteinExistence type="predicted"/>
<evidence type="ECO:0000256" key="2">
    <source>
        <dbReference type="ARBA" id="ARBA00022448"/>
    </source>
</evidence>
<evidence type="ECO:0000256" key="1">
    <source>
        <dbReference type="ARBA" id="ARBA00004651"/>
    </source>
</evidence>
<keyword evidence="2" id="KW-0813">Transport</keyword>
<evidence type="ECO:0000256" key="5">
    <source>
        <dbReference type="ARBA" id="ARBA00022683"/>
    </source>
</evidence>
<gene>
    <name evidence="10" type="ORF">E6K73_06655</name>
</gene>
<dbReference type="GO" id="GO:0005886">
    <property type="term" value="C:plasma membrane"/>
    <property type="evidence" value="ECO:0007669"/>
    <property type="project" value="UniProtKB-SubCell"/>
</dbReference>
<evidence type="ECO:0000256" key="4">
    <source>
        <dbReference type="ARBA" id="ARBA00022597"/>
    </source>
</evidence>
<feature type="transmembrane region" description="Helical" evidence="9">
    <location>
        <begin position="216"/>
        <end position="234"/>
    </location>
</feature>
<keyword evidence="8 9" id="KW-0472">Membrane</keyword>